<keyword evidence="2" id="KW-1185">Reference proteome</keyword>
<comment type="caution">
    <text evidence="1">The sequence shown here is derived from an EMBL/GenBank/DDBJ whole genome shotgun (WGS) entry which is preliminary data.</text>
</comment>
<accession>A0AC61QQI2</accession>
<sequence>MVNCRNVLAVLVLLLCIELILRCFGFCDALLYRESPSYEYIALPDQDRYRFGAHIKTNSFSQRNSEEPDTSRQIILGLGDSVLFGGTMTDQDDLASTLFSLETGMQMLNISAGSWGPDNCAAYLKEKGTFGAKAMVLVCSSHDAYDRMSHVPVVGKFPNYPDRQYKVAIWELLDRYIIPKLAKYWDRTMHRLDPDETVANHVENAVVQPKSPMEYPINDGFGELKAIADSMEIPFLIYLHAEKGELEAGEYNDMGKAILQWAEENNVRCVKGLEDGETPAMYRDGIHLNEDGQKHLAKCLEILLAD</sequence>
<evidence type="ECO:0000313" key="2">
    <source>
        <dbReference type="Proteomes" id="UP000308886"/>
    </source>
</evidence>
<dbReference type="EMBL" id="SRZC01000010">
    <property type="protein sequence ID" value="TGX82361.1"/>
    <property type="molecule type" value="Genomic_DNA"/>
</dbReference>
<proteinExistence type="predicted"/>
<dbReference type="Proteomes" id="UP000308886">
    <property type="component" value="Unassembled WGS sequence"/>
</dbReference>
<protein>
    <submittedName>
        <fullName evidence="1">Uncharacterized protein</fullName>
    </submittedName>
</protein>
<gene>
    <name evidence="1" type="ORF">E5358_07390</name>
</gene>
<reference evidence="1" key="1">
    <citation type="submission" date="2019-04" db="EMBL/GenBank/DDBJ databases">
        <title>Microbes associate with the intestines of laboratory mice.</title>
        <authorList>
            <person name="Navarre W."/>
            <person name="Wong E."/>
            <person name="Huang K."/>
            <person name="Tropini C."/>
            <person name="Ng K."/>
            <person name="Yu B."/>
        </authorList>
    </citation>
    <scope>NUCLEOTIDE SEQUENCE</scope>
    <source>
        <strain evidence="1">NM73_A23</strain>
    </source>
</reference>
<organism evidence="1 2">
    <name type="scientific">Palleniella muris</name>
    <dbReference type="NCBI Taxonomy" id="3038145"/>
    <lineage>
        <taxon>Bacteria</taxon>
        <taxon>Pseudomonadati</taxon>
        <taxon>Bacteroidota</taxon>
        <taxon>Bacteroidia</taxon>
        <taxon>Bacteroidales</taxon>
        <taxon>Prevotellaceae</taxon>
        <taxon>Palleniella</taxon>
    </lineage>
</organism>
<name>A0AC61QQI2_9BACT</name>
<evidence type="ECO:0000313" key="1">
    <source>
        <dbReference type="EMBL" id="TGX82361.1"/>
    </source>
</evidence>